<dbReference type="RefSeq" id="WP_196148112.1">
    <property type="nucleotide sequence ID" value="NZ_JADMLG010000002.1"/>
</dbReference>
<keyword evidence="2" id="KW-1185">Reference proteome</keyword>
<dbReference type="Proteomes" id="UP000655751">
    <property type="component" value="Unassembled WGS sequence"/>
</dbReference>
<evidence type="ECO:0000313" key="1">
    <source>
        <dbReference type="EMBL" id="MBH0775788.1"/>
    </source>
</evidence>
<accession>A0A931I9G4</accession>
<gene>
    <name evidence="1" type="ORF">IT779_05750</name>
</gene>
<organism evidence="1 2">
    <name type="scientific">Nocardia bovistercoris</name>
    <dbReference type="NCBI Taxonomy" id="2785916"/>
    <lineage>
        <taxon>Bacteria</taxon>
        <taxon>Bacillati</taxon>
        <taxon>Actinomycetota</taxon>
        <taxon>Actinomycetes</taxon>
        <taxon>Mycobacteriales</taxon>
        <taxon>Nocardiaceae</taxon>
        <taxon>Nocardia</taxon>
    </lineage>
</organism>
<name>A0A931I9G4_9NOCA</name>
<evidence type="ECO:0000313" key="2">
    <source>
        <dbReference type="Proteomes" id="UP000655751"/>
    </source>
</evidence>
<comment type="caution">
    <text evidence="1">The sequence shown here is derived from an EMBL/GenBank/DDBJ whole genome shotgun (WGS) entry which is preliminary data.</text>
</comment>
<reference evidence="1" key="1">
    <citation type="submission" date="2020-11" db="EMBL/GenBank/DDBJ databases">
        <title>Nocardia NEAU-351.nov., a novel actinomycete isolated from the cow dung.</title>
        <authorList>
            <person name="Zhang X."/>
        </authorList>
    </citation>
    <scope>NUCLEOTIDE SEQUENCE</scope>
    <source>
        <strain evidence="1">NEAU-351</strain>
    </source>
</reference>
<proteinExistence type="predicted"/>
<protein>
    <submittedName>
        <fullName evidence="1">Uncharacterized protein</fullName>
    </submittedName>
</protein>
<dbReference type="AlphaFoldDB" id="A0A931I9G4"/>
<sequence>MNTAPEDTSPRPQEPDVHLSIFLHGIRFDFIACDTAARAFVRDHNRRSHVDAASIEPLAAGATHPRLPNERLYLDPPPDYHTTRLDGAEARWFAREGVVRVVSVTDASGYTVPLHGFDLGACIDHMPRKLWHLVRRRHEAIEDEMRGRLVSSVETLFEELIRRTPVRTDRRPTAVVSV</sequence>
<dbReference type="EMBL" id="JADMLG010000002">
    <property type="protein sequence ID" value="MBH0775788.1"/>
    <property type="molecule type" value="Genomic_DNA"/>
</dbReference>